<reference evidence="2" key="1">
    <citation type="journal article" date="2020" name="New Phytol.">
        <title>Comparative genomics reveals dynamic genome evolution in host specialist ectomycorrhizal fungi.</title>
        <authorList>
            <person name="Lofgren L.A."/>
            <person name="Nguyen N.H."/>
            <person name="Vilgalys R."/>
            <person name="Ruytinx J."/>
            <person name="Liao H.L."/>
            <person name="Branco S."/>
            <person name="Kuo A."/>
            <person name="LaButti K."/>
            <person name="Lipzen A."/>
            <person name="Andreopoulos W."/>
            <person name="Pangilinan J."/>
            <person name="Riley R."/>
            <person name="Hundley H."/>
            <person name="Na H."/>
            <person name="Barry K."/>
            <person name="Grigoriev I.V."/>
            <person name="Stajich J.E."/>
            <person name="Kennedy P.G."/>
        </authorList>
    </citation>
    <scope>NUCLEOTIDE SEQUENCE</scope>
    <source>
        <strain evidence="2">FC423</strain>
    </source>
</reference>
<dbReference type="EMBL" id="JABBWM010000026">
    <property type="protein sequence ID" value="KAG2108716.1"/>
    <property type="molecule type" value="Genomic_DNA"/>
</dbReference>
<sequence>MVAQVQNTPSGVKQGGDPQSALRDAKKAVKGMNLPSGPVESGASAAQNASGDLEDAYIFQDTYLQPLRIFDDIIGQLADVHPYAKIALGVLSCASKMVIAQSDRDQAVHRLVDKLDQVFGFMIQDETLSQISSMRGILGQISQQTLECARFIRDYSETKSFCESSSCCTFHMLRFPPITTGERLRKDILTETNNEIQRYSDALDALMQNFRDQVARDVAIYTHHTGEYRTCSRCNSYTFLFRRTTGPQWYNLCSERRARYQETMPPRDAHGSTLPDHRLGEQHWRRRSTGAVAIWPCRQGQISHRPHDC</sequence>
<organism evidence="2 3">
    <name type="scientific">Suillus discolor</name>
    <dbReference type="NCBI Taxonomy" id="1912936"/>
    <lineage>
        <taxon>Eukaryota</taxon>
        <taxon>Fungi</taxon>
        <taxon>Dikarya</taxon>
        <taxon>Basidiomycota</taxon>
        <taxon>Agaricomycotina</taxon>
        <taxon>Agaricomycetes</taxon>
        <taxon>Agaricomycetidae</taxon>
        <taxon>Boletales</taxon>
        <taxon>Suillineae</taxon>
        <taxon>Suillaceae</taxon>
        <taxon>Suillus</taxon>
    </lineage>
</organism>
<comment type="caution">
    <text evidence="2">The sequence shown here is derived from an EMBL/GenBank/DDBJ whole genome shotgun (WGS) entry which is preliminary data.</text>
</comment>
<accession>A0A9P7F7X0</accession>
<protein>
    <submittedName>
        <fullName evidence="2">Uncharacterized protein</fullName>
    </submittedName>
</protein>
<name>A0A9P7F7X0_9AGAM</name>
<keyword evidence="3" id="KW-1185">Reference proteome</keyword>
<evidence type="ECO:0000313" key="3">
    <source>
        <dbReference type="Proteomes" id="UP000823399"/>
    </source>
</evidence>
<dbReference type="OrthoDB" id="3267051at2759"/>
<gene>
    <name evidence="2" type="ORF">F5147DRAFT_576621</name>
</gene>
<dbReference type="RefSeq" id="XP_041293086.1">
    <property type="nucleotide sequence ID" value="XM_041431333.1"/>
</dbReference>
<feature type="compositionally biased region" description="Polar residues" evidence="1">
    <location>
        <begin position="1"/>
        <end position="11"/>
    </location>
</feature>
<dbReference type="Proteomes" id="UP000823399">
    <property type="component" value="Unassembled WGS sequence"/>
</dbReference>
<evidence type="ECO:0000256" key="1">
    <source>
        <dbReference type="SAM" id="MobiDB-lite"/>
    </source>
</evidence>
<evidence type="ECO:0000313" key="2">
    <source>
        <dbReference type="EMBL" id="KAG2108716.1"/>
    </source>
</evidence>
<feature type="region of interest" description="Disordered" evidence="1">
    <location>
        <begin position="1"/>
        <end position="24"/>
    </location>
</feature>
<proteinExistence type="predicted"/>
<dbReference type="GeneID" id="64693592"/>
<dbReference type="AlphaFoldDB" id="A0A9P7F7X0"/>